<reference evidence="1" key="1">
    <citation type="journal article" date="2017" name="Viruses">
        <title>Characterization of Bacillus subtilis Viruses vB_BsuM-Goe2 and vB_BsuM-Goe3.</title>
        <authorList>
            <person name="Willms I.M."/>
            <person name="Hoppert M."/>
            <person name="Hertel R."/>
        </authorList>
    </citation>
    <scope>NUCLEOTIDE SEQUENCE [LARGE SCALE GENOMIC DNA]</scope>
</reference>
<keyword evidence="2" id="KW-1185">Reference proteome</keyword>
<dbReference type="Proteomes" id="UP000221795">
    <property type="component" value="Segment"/>
</dbReference>
<dbReference type="EMBL" id="KY368640">
    <property type="protein sequence ID" value="APZ82554.1"/>
    <property type="molecule type" value="Genomic_DNA"/>
</dbReference>
<protein>
    <submittedName>
        <fullName evidence="1">Uncharacterized protein</fullName>
    </submittedName>
</protein>
<organism evidence="1 2">
    <name type="scientific">Bacillus phage vB_BsuM-Goe3</name>
    <dbReference type="NCBI Taxonomy" id="1933063"/>
    <lineage>
        <taxon>Viruses</taxon>
        <taxon>Duplodnaviria</taxon>
        <taxon>Heunggongvirae</taxon>
        <taxon>Uroviricota</taxon>
        <taxon>Caudoviricetes</taxon>
        <taxon>Herelleviridae</taxon>
        <taxon>Bastillevirinae</taxon>
        <taxon>Grisebachstrassevirus</taxon>
        <taxon>Grisebachstrassevirus goe3</taxon>
    </lineage>
</organism>
<organismHost>
    <name type="scientific">Bacillus subtilis</name>
    <dbReference type="NCBI Taxonomy" id="1423"/>
</organismHost>
<name>A0A217ER45_BPGO3</name>
<evidence type="ECO:0000313" key="1">
    <source>
        <dbReference type="EMBL" id="APZ82554.1"/>
    </source>
</evidence>
<evidence type="ECO:0000313" key="2">
    <source>
        <dbReference type="Proteomes" id="UP000221795"/>
    </source>
</evidence>
<gene>
    <name evidence="1" type="ORF">Goe3_c09300</name>
</gene>
<accession>A0A217ER45</accession>
<proteinExistence type="predicted"/>
<sequence>MTYPADLIRFISTIPVLNDGTIPLNTIKTSGSFVSPLYDPTYSLSILARLTQSVLTSDKIEVDNSSLSEDTIVSMALNSDLSSYSPDIYLLLRAVVLESFSLLYNIEQQASNLQYVSTKDIQRAKTNLGYIADFMSTKPKYFRMIEKLRDMNISFGYLENQIDVIMVERGGR</sequence>